<dbReference type="InterPro" id="IPR036188">
    <property type="entry name" value="FAD/NAD-bd_sf"/>
</dbReference>
<evidence type="ECO:0000256" key="2">
    <source>
        <dbReference type="ARBA" id="ARBA00022630"/>
    </source>
</evidence>
<keyword evidence="8" id="KW-1185">Reference proteome</keyword>
<accession>K8E8U5</accession>
<dbReference type="InterPro" id="IPR055178">
    <property type="entry name" value="RsdA/BaiN/AoA(So)-like_dom"/>
</dbReference>
<feature type="compositionally biased region" description="Basic and acidic residues" evidence="4">
    <location>
        <begin position="35"/>
        <end position="44"/>
    </location>
</feature>
<evidence type="ECO:0000313" key="8">
    <source>
        <dbReference type="Proteomes" id="UP000198341"/>
    </source>
</evidence>
<dbReference type="OrthoDB" id="9930022at2759"/>
<organism evidence="7 8">
    <name type="scientific">Bathycoccus prasinos</name>
    <dbReference type="NCBI Taxonomy" id="41875"/>
    <lineage>
        <taxon>Eukaryota</taxon>
        <taxon>Viridiplantae</taxon>
        <taxon>Chlorophyta</taxon>
        <taxon>Mamiellophyceae</taxon>
        <taxon>Mamiellales</taxon>
        <taxon>Bathycoccaceae</taxon>
        <taxon>Bathycoccus</taxon>
    </lineage>
</organism>
<feature type="region of interest" description="Disordered" evidence="4">
    <location>
        <begin position="340"/>
        <end position="360"/>
    </location>
</feature>
<dbReference type="Proteomes" id="UP000198341">
    <property type="component" value="Chromosome 1"/>
</dbReference>
<keyword evidence="2" id="KW-0285">Flavoprotein</keyword>
<evidence type="ECO:0000256" key="3">
    <source>
        <dbReference type="ARBA" id="ARBA00022827"/>
    </source>
</evidence>
<dbReference type="AlphaFoldDB" id="K8E8U5"/>
<proteinExistence type="predicted"/>
<name>K8E8U5_9CHLO</name>
<dbReference type="Pfam" id="PF03486">
    <property type="entry name" value="HI0933_like"/>
    <property type="match status" value="1"/>
</dbReference>
<evidence type="ECO:0000259" key="5">
    <source>
        <dbReference type="Pfam" id="PF03486"/>
    </source>
</evidence>
<dbReference type="GeneID" id="19018273"/>
<dbReference type="InterPro" id="IPR004792">
    <property type="entry name" value="BaiN-like"/>
</dbReference>
<dbReference type="EMBL" id="FO082278">
    <property type="protein sequence ID" value="CCO13994.1"/>
    <property type="molecule type" value="Genomic_DNA"/>
</dbReference>
<comment type="cofactor">
    <cofactor evidence="1">
        <name>FAD</name>
        <dbReference type="ChEBI" id="CHEBI:57692"/>
    </cofactor>
</comment>
<protein>
    <submittedName>
        <fullName evidence="7">HI0933-like protein</fullName>
    </submittedName>
</protein>
<dbReference type="Gene3D" id="1.10.8.260">
    <property type="entry name" value="HI0933 insert domain-like"/>
    <property type="match status" value="1"/>
</dbReference>
<dbReference type="RefSeq" id="XP_007515115.1">
    <property type="nucleotide sequence ID" value="XM_007515053.1"/>
</dbReference>
<keyword evidence="3" id="KW-0274">FAD</keyword>
<evidence type="ECO:0000259" key="6">
    <source>
        <dbReference type="Pfam" id="PF22780"/>
    </source>
</evidence>
<dbReference type="Gene3D" id="2.40.30.10">
    <property type="entry name" value="Translation factors"/>
    <property type="match status" value="1"/>
</dbReference>
<feature type="region of interest" description="Disordered" evidence="4">
    <location>
        <begin position="25"/>
        <end position="44"/>
    </location>
</feature>
<evidence type="ECO:0000256" key="1">
    <source>
        <dbReference type="ARBA" id="ARBA00001974"/>
    </source>
</evidence>
<dbReference type="KEGG" id="bpg:Bathy01g05380"/>
<feature type="domain" description="RsdA/BaiN/AoA(So)-like insert" evidence="6">
    <location>
        <begin position="270"/>
        <end position="337"/>
    </location>
</feature>
<reference evidence="7 8" key="1">
    <citation type="submission" date="2011-10" db="EMBL/GenBank/DDBJ databases">
        <authorList>
            <person name="Genoscope - CEA"/>
        </authorList>
    </citation>
    <scope>NUCLEOTIDE SEQUENCE [LARGE SCALE GENOMIC DNA]</scope>
    <source>
        <strain evidence="7 8">RCC 1105</strain>
    </source>
</reference>
<dbReference type="InterPro" id="IPR057661">
    <property type="entry name" value="RsdA/BaiN/AoA(So)_Rossmann"/>
</dbReference>
<feature type="compositionally biased region" description="Low complexity" evidence="4">
    <location>
        <begin position="343"/>
        <end position="360"/>
    </location>
</feature>
<dbReference type="InterPro" id="IPR023166">
    <property type="entry name" value="BaiN-like_dom_sf"/>
</dbReference>
<dbReference type="PANTHER" id="PTHR42887:SF2">
    <property type="entry name" value="OS12G0638800 PROTEIN"/>
    <property type="match status" value="1"/>
</dbReference>
<gene>
    <name evidence="7" type="ORF">Bathy01g05380</name>
</gene>
<dbReference type="SUPFAM" id="SSF51905">
    <property type="entry name" value="FAD/NAD(P)-binding domain"/>
    <property type="match status" value="1"/>
</dbReference>
<feature type="domain" description="RsdA/BaiN/AoA(So)-like insert" evidence="6">
    <location>
        <begin position="356"/>
        <end position="447"/>
    </location>
</feature>
<dbReference type="NCBIfam" id="TIGR00275">
    <property type="entry name" value="aminoacetone oxidase family FAD-binding enzyme"/>
    <property type="match status" value="1"/>
</dbReference>
<dbReference type="eggNOG" id="ENOG502QT7P">
    <property type="taxonomic scope" value="Eukaryota"/>
</dbReference>
<dbReference type="Gene3D" id="3.50.50.60">
    <property type="entry name" value="FAD/NAD(P)-binding domain"/>
    <property type="match status" value="1"/>
</dbReference>
<dbReference type="Pfam" id="PF22780">
    <property type="entry name" value="HI0933_like_1st"/>
    <property type="match status" value="2"/>
</dbReference>
<evidence type="ECO:0000256" key="4">
    <source>
        <dbReference type="SAM" id="MobiDB-lite"/>
    </source>
</evidence>
<dbReference type="SUPFAM" id="SSF160996">
    <property type="entry name" value="HI0933 insert domain-like"/>
    <property type="match status" value="1"/>
</dbReference>
<evidence type="ECO:0000313" key="7">
    <source>
        <dbReference type="EMBL" id="CCO13994.1"/>
    </source>
</evidence>
<dbReference type="PANTHER" id="PTHR42887">
    <property type="entry name" value="OS12G0638800 PROTEIN"/>
    <property type="match status" value="1"/>
</dbReference>
<feature type="domain" description="RsdA/BaiN/AoA(So)-like Rossmann fold-like" evidence="5">
    <location>
        <begin position="73"/>
        <end position="499"/>
    </location>
</feature>
<dbReference type="STRING" id="41875.K8E8U5"/>
<sequence length="508" mass="55126">MTTTHQQIRGCALAAVRSSTRTTTTAYDSHSSWKKNNDQLRRRPTKRECRTVVITASSSSSSSAVAAAARVKEVAILGSGAAGLTAAYFAAVTQKDAKTVVRVTVYEKTKESGKKILMSGGARCNVLPVEATIDDYVTDSNPRLAKAILQSWTVPKCLSWLRDDVRLELGIEHTTNKYFPLSNSSREVRDKLVEACKREGVTFQYETNVKKITKNEANDTYVVNTEDGKDIEADVLVLSMGGSSFPAVGTDGTGYVIAERDLKVGVNKPYPALVPLVGEHPGGEYLPGVSLDCQVKIKKVEKKKAKQAARMGFLFTHKGYSGPSILDLSHNVVKSIADGSIENNSSRNSNSSSVSSSSSSKLVVNWNPSCDWNEVLSPGKSGSDLVVRRLKPLLPTRLCEALLKEAEVDLTTNVSNLPKKKRVHLIDILSNYEIKATGHQGYRKAEVTGGGIALEGIDTKTMELKEMKNIYVCGEICDIFGRIGGFNFLWAWTSGRLAGISCSSGCIE</sequence>